<comment type="caution">
    <text evidence="1">The sequence shown here is derived from an EMBL/GenBank/DDBJ whole genome shotgun (WGS) entry which is preliminary data.</text>
</comment>
<organism evidence="1 2">
    <name type="scientific">Desulfosporosinus metallidurans</name>
    <dbReference type="NCBI Taxonomy" id="1888891"/>
    <lineage>
        <taxon>Bacteria</taxon>
        <taxon>Bacillati</taxon>
        <taxon>Bacillota</taxon>
        <taxon>Clostridia</taxon>
        <taxon>Eubacteriales</taxon>
        <taxon>Desulfitobacteriaceae</taxon>
        <taxon>Desulfosporosinus</taxon>
    </lineage>
</organism>
<proteinExistence type="predicted"/>
<evidence type="ECO:0000313" key="1">
    <source>
        <dbReference type="EMBL" id="OLN30338.1"/>
    </source>
</evidence>
<name>A0A1Q8QSW0_9FIRM</name>
<dbReference type="Proteomes" id="UP000186102">
    <property type="component" value="Unassembled WGS sequence"/>
</dbReference>
<sequence>MGAADATLDQGMGLTPEEYILMSHSPRPIEASDVGSHVKSTPEWLSIRKRGSEIPELWLSPSGAVAKFAPDYSYKRVKEVSYCKNVVK</sequence>
<evidence type="ECO:0000313" key="2">
    <source>
        <dbReference type="Proteomes" id="UP000186102"/>
    </source>
</evidence>
<dbReference type="EMBL" id="MLBF01000025">
    <property type="protein sequence ID" value="OLN30338.1"/>
    <property type="molecule type" value="Genomic_DNA"/>
</dbReference>
<accession>A0A1Q8QSW0</accession>
<protein>
    <submittedName>
        <fullName evidence="1">Uncharacterized protein</fullName>
    </submittedName>
</protein>
<reference evidence="1 2" key="1">
    <citation type="submission" date="2016-09" db="EMBL/GenBank/DDBJ databases">
        <title>Complete genome of Desulfosporosinus sp. OL.</title>
        <authorList>
            <person name="Mardanov A."/>
            <person name="Beletsky A."/>
            <person name="Panova A."/>
            <person name="Karnachuk O."/>
            <person name="Ravin N."/>
        </authorList>
    </citation>
    <scope>NUCLEOTIDE SEQUENCE [LARGE SCALE GENOMIC DNA]</scope>
    <source>
        <strain evidence="1 2">OL</strain>
    </source>
</reference>
<dbReference type="AlphaFoldDB" id="A0A1Q8QSW0"/>
<gene>
    <name evidence="1" type="ORF">DSOL_3103</name>
</gene>
<keyword evidence="2" id="KW-1185">Reference proteome</keyword>